<dbReference type="OrthoDB" id="10038642at2759"/>
<reference evidence="2" key="1">
    <citation type="submission" date="2019-04" db="EMBL/GenBank/DDBJ databases">
        <title>Genome assembly of Zosterops borbonicus 15179.</title>
        <authorList>
            <person name="Leroy T."/>
            <person name="Anselmetti Y."/>
            <person name="Tilak M.-K."/>
            <person name="Nabholz B."/>
        </authorList>
    </citation>
    <scope>NUCLEOTIDE SEQUENCE</scope>
    <source>
        <strain evidence="2">HGM_15179</strain>
        <tissue evidence="2">Muscle</tissue>
    </source>
</reference>
<proteinExistence type="predicted"/>
<dbReference type="PANTHER" id="PTHR24164:SF4">
    <property type="entry name" value="RELA-ASSOCIATED INHIBITOR"/>
    <property type="match status" value="1"/>
</dbReference>
<feature type="compositionally biased region" description="Pro residues" evidence="1">
    <location>
        <begin position="248"/>
        <end position="259"/>
    </location>
</feature>
<feature type="region of interest" description="Disordered" evidence="1">
    <location>
        <begin position="26"/>
        <end position="143"/>
    </location>
</feature>
<dbReference type="PANTHER" id="PTHR24164">
    <property type="entry name" value="RELA-ASSOCIATED INHIBITOR"/>
    <property type="match status" value="1"/>
</dbReference>
<sequence length="283" mass="29818">MQHMDLKQVELDTAVAKVDELSRQLESLWTDGPGPPPREQSGRPGRRSLFLGDSLELGGGLGDPLGSPSSSRPQTHFLSGGGEERAPSPRPKVLSVPGAGAGRAPSPRPLRPYEFLGGLGGSPRGGEGAAGGGFLPERPPAPPQYEVQGLYPSLSLSGASGMFRAQDDLGIIKRRHQKSWNESDLDVAYEKKPPGPGGYEPPARPAPPEAEAELERLLQRCSEPPPEGPPALEGPPEMGPGLEGPPALEGPPEAPPARPLSPTRLQPLLPPEARSVPEFQVSY</sequence>
<gene>
    <name evidence="2" type="ORF">HGM15179_019310</name>
</gene>
<accession>A0A8K1D902</accession>
<dbReference type="GO" id="GO:0006357">
    <property type="term" value="P:regulation of transcription by RNA polymerase II"/>
    <property type="evidence" value="ECO:0007669"/>
    <property type="project" value="TreeGrafter"/>
</dbReference>
<dbReference type="AlphaFoldDB" id="A0A8K1D902"/>
<name>A0A8K1D902_9PASS</name>
<organism evidence="2 3">
    <name type="scientific">Zosterops borbonicus</name>
    <dbReference type="NCBI Taxonomy" id="364589"/>
    <lineage>
        <taxon>Eukaryota</taxon>
        <taxon>Metazoa</taxon>
        <taxon>Chordata</taxon>
        <taxon>Craniata</taxon>
        <taxon>Vertebrata</taxon>
        <taxon>Euteleostomi</taxon>
        <taxon>Archelosauria</taxon>
        <taxon>Archosauria</taxon>
        <taxon>Dinosauria</taxon>
        <taxon>Saurischia</taxon>
        <taxon>Theropoda</taxon>
        <taxon>Coelurosauria</taxon>
        <taxon>Aves</taxon>
        <taxon>Neognathae</taxon>
        <taxon>Neoaves</taxon>
        <taxon>Telluraves</taxon>
        <taxon>Australaves</taxon>
        <taxon>Passeriformes</taxon>
        <taxon>Sylvioidea</taxon>
        <taxon>Zosteropidae</taxon>
        <taxon>Zosterops</taxon>
    </lineage>
</organism>
<protein>
    <submittedName>
        <fullName evidence="2">Uncharacterized protein</fullName>
    </submittedName>
</protein>
<evidence type="ECO:0000313" key="3">
    <source>
        <dbReference type="Proteomes" id="UP000796761"/>
    </source>
</evidence>
<dbReference type="Proteomes" id="UP000796761">
    <property type="component" value="Unassembled WGS sequence"/>
</dbReference>
<feature type="region of interest" description="Disordered" evidence="1">
    <location>
        <begin position="176"/>
        <end position="283"/>
    </location>
</feature>
<dbReference type="InterPro" id="IPR028320">
    <property type="entry name" value="iASPP"/>
</dbReference>
<feature type="compositionally biased region" description="Gly residues" evidence="1">
    <location>
        <begin position="117"/>
        <end position="134"/>
    </location>
</feature>
<keyword evidence="3" id="KW-1185">Reference proteome</keyword>
<evidence type="ECO:0000256" key="1">
    <source>
        <dbReference type="SAM" id="MobiDB-lite"/>
    </source>
</evidence>
<dbReference type="GO" id="GO:0045597">
    <property type="term" value="P:positive regulation of cell differentiation"/>
    <property type="evidence" value="ECO:0007669"/>
    <property type="project" value="TreeGrafter"/>
</dbReference>
<evidence type="ECO:0000313" key="2">
    <source>
        <dbReference type="EMBL" id="TRZ07803.1"/>
    </source>
</evidence>
<dbReference type="EMBL" id="SWJQ01001623">
    <property type="protein sequence ID" value="TRZ07803.1"/>
    <property type="molecule type" value="Genomic_DNA"/>
</dbReference>
<comment type="caution">
    <text evidence="2">The sequence shown here is derived from an EMBL/GenBank/DDBJ whole genome shotgun (WGS) entry which is preliminary data.</text>
</comment>
<feature type="compositionally biased region" description="Low complexity" evidence="1">
    <location>
        <begin position="234"/>
        <end position="247"/>
    </location>
</feature>
<feature type="compositionally biased region" description="Pro residues" evidence="1">
    <location>
        <begin position="223"/>
        <end position="233"/>
    </location>
</feature>